<dbReference type="Proteomes" id="UP000028990">
    <property type="component" value="Unassembled WGS sequence"/>
</dbReference>
<evidence type="ECO:0000256" key="4">
    <source>
        <dbReference type="ARBA" id="ARBA00022737"/>
    </source>
</evidence>
<dbReference type="InterPro" id="IPR012317">
    <property type="entry name" value="Poly(ADP-ribose)pol_cat_dom"/>
</dbReference>
<dbReference type="PANTHER" id="PTHR10459:SF112">
    <property type="entry name" value="POLY [ADP-RIBOSE] POLYMERASE 1"/>
    <property type="match status" value="1"/>
</dbReference>
<keyword evidence="4" id="KW-0677">Repeat</keyword>
<comment type="similarity">
    <text evidence="8">Belongs to the ARTD/PARP family.</text>
</comment>
<evidence type="ECO:0000256" key="8">
    <source>
        <dbReference type="ARBA" id="ARBA00024347"/>
    </source>
</evidence>
<feature type="domain" description="PARP catalytic" evidence="11">
    <location>
        <begin position="119"/>
        <end position="167"/>
    </location>
</feature>
<dbReference type="AlphaFoldDB" id="A0A091DKQ3"/>
<dbReference type="GO" id="GO:0070212">
    <property type="term" value="P:protein poly-ADP-ribosylation"/>
    <property type="evidence" value="ECO:0007669"/>
    <property type="project" value="TreeGrafter"/>
</dbReference>
<dbReference type="SUPFAM" id="SSF47587">
    <property type="entry name" value="Domain of poly(ADP-ribose) polymerase"/>
    <property type="match status" value="1"/>
</dbReference>
<dbReference type="GO" id="GO:0003950">
    <property type="term" value="F:NAD+ poly-ADP-ribosyltransferase activity"/>
    <property type="evidence" value="ECO:0007669"/>
    <property type="project" value="UniProtKB-EC"/>
</dbReference>
<keyword evidence="2" id="KW-0328">Glycosyltransferase</keyword>
<dbReference type="PROSITE" id="PS51059">
    <property type="entry name" value="PARP_CATALYTIC"/>
    <property type="match status" value="1"/>
</dbReference>
<comment type="catalytic activity">
    <reaction evidence="9">
        <text>NAD(+) + (ADP-D-ribosyl)n-acceptor = nicotinamide + (ADP-D-ribosyl)n+1-acceptor + H(+).</text>
        <dbReference type="EC" id="2.4.2.30"/>
    </reaction>
</comment>
<dbReference type="GO" id="GO:1990404">
    <property type="term" value="F:NAD+-protein mono-ADP-ribosyltransferase activity"/>
    <property type="evidence" value="ECO:0007669"/>
    <property type="project" value="TreeGrafter"/>
</dbReference>
<evidence type="ECO:0000313" key="12">
    <source>
        <dbReference type="EMBL" id="KFO30855.1"/>
    </source>
</evidence>
<keyword evidence="13" id="KW-1185">Reference proteome</keyword>
<dbReference type="InterPro" id="IPR036616">
    <property type="entry name" value="Poly(ADP-ribose)pol_reg_dom_sf"/>
</dbReference>
<evidence type="ECO:0000259" key="11">
    <source>
        <dbReference type="PROSITE" id="PS51059"/>
    </source>
</evidence>
<feature type="compositionally biased region" description="Basic residues" evidence="10">
    <location>
        <begin position="1"/>
        <end position="10"/>
    </location>
</feature>
<keyword evidence="5" id="KW-0013">ADP-ribosylation</keyword>
<dbReference type="SUPFAM" id="SSF142921">
    <property type="entry name" value="WGR domain-like"/>
    <property type="match status" value="1"/>
</dbReference>
<dbReference type="InterPro" id="IPR036930">
    <property type="entry name" value="WGR_dom_sf"/>
</dbReference>
<feature type="region of interest" description="Disordered" evidence="10">
    <location>
        <begin position="1"/>
        <end position="20"/>
    </location>
</feature>
<gene>
    <name evidence="12" type="ORF">H920_07743</name>
</gene>
<dbReference type="GO" id="GO:0005730">
    <property type="term" value="C:nucleolus"/>
    <property type="evidence" value="ECO:0007669"/>
    <property type="project" value="TreeGrafter"/>
</dbReference>
<keyword evidence="6" id="KW-0520">NAD</keyword>
<accession>A0A091DKQ3</accession>
<evidence type="ECO:0000313" key="13">
    <source>
        <dbReference type="Proteomes" id="UP000028990"/>
    </source>
</evidence>
<evidence type="ECO:0000256" key="1">
    <source>
        <dbReference type="ARBA" id="ARBA00012020"/>
    </source>
</evidence>
<dbReference type="PANTHER" id="PTHR10459">
    <property type="entry name" value="DNA LIGASE"/>
    <property type="match status" value="1"/>
</dbReference>
<reference evidence="12 13" key="1">
    <citation type="submission" date="2013-11" db="EMBL/GenBank/DDBJ databases">
        <title>The Damaraland mole rat (Fukomys damarensis) genome and evolution of African mole rats.</title>
        <authorList>
            <person name="Gladyshev V.N."/>
            <person name="Fang X."/>
        </authorList>
    </citation>
    <scope>NUCLEOTIDE SEQUENCE [LARGE SCALE GENOMIC DNA]</scope>
    <source>
        <tissue evidence="12">Liver</tissue>
    </source>
</reference>
<dbReference type="Gene3D" id="1.20.142.10">
    <property type="entry name" value="Poly(ADP-ribose) polymerase, regulatory domain"/>
    <property type="match status" value="1"/>
</dbReference>
<evidence type="ECO:0000256" key="10">
    <source>
        <dbReference type="SAM" id="MobiDB-lite"/>
    </source>
</evidence>
<name>A0A091DKQ3_FUKDA</name>
<evidence type="ECO:0000256" key="3">
    <source>
        <dbReference type="ARBA" id="ARBA00022679"/>
    </source>
</evidence>
<keyword evidence="3" id="KW-0808">Transferase</keyword>
<dbReference type="InterPro" id="IPR050800">
    <property type="entry name" value="ARTD/PARP"/>
</dbReference>
<sequence>MLSSPRRARAPRGGMYQQSEKKMKLNLKGGAALDANSGLEHSAHVPEKDVKVFSIILGLVDFVKGTNSCFKEQLLEDTNRNRMNNANSVQAKVEILDDLLDIEVACSLLRARYDESKKDLIDVNYEKFKTSLKVIDKDSEEVKINRMYVKNTHAMTPNAYNLEAINI</sequence>
<organism evidence="12 13">
    <name type="scientific">Fukomys damarensis</name>
    <name type="common">Damaraland mole rat</name>
    <name type="synonym">Cryptomys damarensis</name>
    <dbReference type="NCBI Taxonomy" id="885580"/>
    <lineage>
        <taxon>Eukaryota</taxon>
        <taxon>Metazoa</taxon>
        <taxon>Chordata</taxon>
        <taxon>Craniata</taxon>
        <taxon>Vertebrata</taxon>
        <taxon>Euteleostomi</taxon>
        <taxon>Mammalia</taxon>
        <taxon>Eutheria</taxon>
        <taxon>Euarchontoglires</taxon>
        <taxon>Glires</taxon>
        <taxon>Rodentia</taxon>
        <taxon>Hystricomorpha</taxon>
        <taxon>Bathyergidae</taxon>
        <taxon>Fukomys</taxon>
    </lineage>
</organism>
<dbReference type="EC" id="2.4.2.30" evidence="1"/>
<evidence type="ECO:0000256" key="5">
    <source>
        <dbReference type="ARBA" id="ARBA00022765"/>
    </source>
</evidence>
<proteinExistence type="inferred from homology"/>
<evidence type="ECO:0000256" key="6">
    <source>
        <dbReference type="ARBA" id="ARBA00023027"/>
    </source>
</evidence>
<keyword evidence="7" id="KW-0238">DNA-binding</keyword>
<dbReference type="GO" id="GO:0006302">
    <property type="term" value="P:double-strand break repair"/>
    <property type="evidence" value="ECO:0007669"/>
    <property type="project" value="TreeGrafter"/>
</dbReference>
<evidence type="ECO:0000256" key="7">
    <source>
        <dbReference type="ARBA" id="ARBA00023125"/>
    </source>
</evidence>
<dbReference type="GO" id="GO:0003677">
    <property type="term" value="F:DNA binding"/>
    <property type="evidence" value="ECO:0007669"/>
    <property type="project" value="UniProtKB-KW"/>
</dbReference>
<evidence type="ECO:0000256" key="2">
    <source>
        <dbReference type="ARBA" id="ARBA00022676"/>
    </source>
</evidence>
<evidence type="ECO:0000256" key="9">
    <source>
        <dbReference type="ARBA" id="ARBA00033987"/>
    </source>
</evidence>
<protein>
    <recommendedName>
        <fullName evidence="1">NAD(+) ADP-ribosyltransferase</fullName>
        <ecNumber evidence="1">2.4.2.30</ecNumber>
    </recommendedName>
</protein>
<dbReference type="EMBL" id="KN122369">
    <property type="protein sequence ID" value="KFO30855.1"/>
    <property type="molecule type" value="Genomic_DNA"/>
</dbReference>